<evidence type="ECO:0000313" key="3">
    <source>
        <dbReference type="Proteomes" id="UP000735302"/>
    </source>
</evidence>
<sequence>MRKRISKPPRNMHTLENLDAIDTEIDAAREILADTENDARKRQLGNLRWYRERCTHKRTSTAPRTIRAQEDFESNDPRTRDLRRL</sequence>
<feature type="compositionally biased region" description="Basic and acidic residues" evidence="1">
    <location>
        <begin position="67"/>
        <end position="85"/>
    </location>
</feature>
<evidence type="ECO:0000313" key="2">
    <source>
        <dbReference type="EMBL" id="GFO30978.1"/>
    </source>
</evidence>
<feature type="region of interest" description="Disordered" evidence="1">
    <location>
        <begin position="58"/>
        <end position="85"/>
    </location>
</feature>
<comment type="caution">
    <text evidence="2">The sequence shown here is derived from an EMBL/GenBank/DDBJ whole genome shotgun (WGS) entry which is preliminary data.</text>
</comment>
<keyword evidence="3" id="KW-1185">Reference proteome</keyword>
<gene>
    <name evidence="2" type="ORF">PoB_005748300</name>
</gene>
<evidence type="ECO:0000256" key="1">
    <source>
        <dbReference type="SAM" id="MobiDB-lite"/>
    </source>
</evidence>
<accession>A0AAV4CHG1</accession>
<dbReference type="EMBL" id="BLXT01006309">
    <property type="protein sequence ID" value="GFO30978.1"/>
    <property type="molecule type" value="Genomic_DNA"/>
</dbReference>
<organism evidence="2 3">
    <name type="scientific">Plakobranchus ocellatus</name>
    <dbReference type="NCBI Taxonomy" id="259542"/>
    <lineage>
        <taxon>Eukaryota</taxon>
        <taxon>Metazoa</taxon>
        <taxon>Spiralia</taxon>
        <taxon>Lophotrochozoa</taxon>
        <taxon>Mollusca</taxon>
        <taxon>Gastropoda</taxon>
        <taxon>Heterobranchia</taxon>
        <taxon>Euthyneura</taxon>
        <taxon>Panpulmonata</taxon>
        <taxon>Sacoglossa</taxon>
        <taxon>Placobranchoidea</taxon>
        <taxon>Plakobranchidae</taxon>
        <taxon>Plakobranchus</taxon>
    </lineage>
</organism>
<protein>
    <submittedName>
        <fullName evidence="2">Uncharacterized protein</fullName>
    </submittedName>
</protein>
<reference evidence="2 3" key="1">
    <citation type="journal article" date="2021" name="Elife">
        <title>Chloroplast acquisition without the gene transfer in kleptoplastic sea slugs, Plakobranchus ocellatus.</title>
        <authorList>
            <person name="Maeda T."/>
            <person name="Takahashi S."/>
            <person name="Yoshida T."/>
            <person name="Shimamura S."/>
            <person name="Takaki Y."/>
            <person name="Nagai Y."/>
            <person name="Toyoda A."/>
            <person name="Suzuki Y."/>
            <person name="Arimoto A."/>
            <person name="Ishii H."/>
            <person name="Satoh N."/>
            <person name="Nishiyama T."/>
            <person name="Hasebe M."/>
            <person name="Maruyama T."/>
            <person name="Minagawa J."/>
            <person name="Obokata J."/>
            <person name="Shigenobu S."/>
        </authorList>
    </citation>
    <scope>NUCLEOTIDE SEQUENCE [LARGE SCALE GENOMIC DNA]</scope>
</reference>
<dbReference type="Proteomes" id="UP000735302">
    <property type="component" value="Unassembled WGS sequence"/>
</dbReference>
<proteinExistence type="predicted"/>
<dbReference type="AlphaFoldDB" id="A0AAV4CHG1"/>
<name>A0AAV4CHG1_9GAST</name>